<feature type="non-terminal residue" evidence="1">
    <location>
        <position position="1"/>
    </location>
</feature>
<proteinExistence type="predicted"/>
<dbReference type="VEuPathDB" id="FungiDB:EMCG_06291"/>
<accession>A0A0G2J700</accession>
<dbReference type="Proteomes" id="UP000034164">
    <property type="component" value="Unassembled WGS sequence"/>
</dbReference>
<evidence type="ECO:0000313" key="2">
    <source>
        <dbReference type="Proteomes" id="UP000034164"/>
    </source>
</evidence>
<dbReference type="AlphaFoldDB" id="A0A0G2J700"/>
<dbReference type="EMBL" id="LCZI01000155">
    <property type="protein sequence ID" value="KKZ68079.1"/>
    <property type="molecule type" value="Genomic_DNA"/>
</dbReference>
<gene>
    <name evidence="1" type="ORF">EMCG_06291</name>
</gene>
<organism evidence="1 2">
    <name type="scientific">[Emmonsia] crescens</name>
    <dbReference type="NCBI Taxonomy" id="73230"/>
    <lineage>
        <taxon>Eukaryota</taxon>
        <taxon>Fungi</taxon>
        <taxon>Dikarya</taxon>
        <taxon>Ascomycota</taxon>
        <taxon>Pezizomycotina</taxon>
        <taxon>Eurotiomycetes</taxon>
        <taxon>Eurotiomycetidae</taxon>
        <taxon>Onygenales</taxon>
        <taxon>Ajellomycetaceae</taxon>
        <taxon>Emergomyces</taxon>
    </lineage>
</organism>
<protein>
    <submittedName>
        <fullName evidence="1">Uncharacterized protein</fullName>
    </submittedName>
</protein>
<name>A0A0G2J700_9EURO</name>
<comment type="caution">
    <text evidence="1">The sequence shown here is derived from an EMBL/GenBank/DDBJ whole genome shotgun (WGS) entry which is preliminary data.</text>
</comment>
<evidence type="ECO:0000313" key="1">
    <source>
        <dbReference type="EMBL" id="KKZ68079.1"/>
    </source>
</evidence>
<reference evidence="2" key="1">
    <citation type="journal article" date="2015" name="PLoS Genet.">
        <title>The dynamic genome and transcriptome of the human fungal pathogen Blastomyces and close relative Emmonsia.</title>
        <authorList>
            <person name="Munoz J.F."/>
            <person name="Gauthier G.M."/>
            <person name="Desjardins C.A."/>
            <person name="Gallo J.E."/>
            <person name="Holder J."/>
            <person name="Sullivan T.D."/>
            <person name="Marty A.J."/>
            <person name="Carmen J.C."/>
            <person name="Chen Z."/>
            <person name="Ding L."/>
            <person name="Gujja S."/>
            <person name="Magrini V."/>
            <person name="Misas E."/>
            <person name="Mitreva M."/>
            <person name="Priest M."/>
            <person name="Saif S."/>
            <person name="Whiston E.A."/>
            <person name="Young S."/>
            <person name="Zeng Q."/>
            <person name="Goldman W.E."/>
            <person name="Mardis E.R."/>
            <person name="Taylor J.W."/>
            <person name="McEwen J.G."/>
            <person name="Clay O.K."/>
            <person name="Klein B.S."/>
            <person name="Cuomo C.A."/>
        </authorList>
    </citation>
    <scope>NUCLEOTIDE SEQUENCE [LARGE SCALE GENOMIC DNA]</scope>
    <source>
        <strain evidence="2">UAMH 3008</strain>
    </source>
</reference>
<sequence>VSLACPRICCWKLAELLGPEGPLYLAHKTFDLERSLRNVGPKMGFRMQIVCQRHWVPSPGQSVYSGK</sequence>